<dbReference type="AlphaFoldDB" id="A0A402BGF9"/>
<gene>
    <name evidence="1" type="ORF">KDA_59750</name>
</gene>
<dbReference type="Proteomes" id="UP000287171">
    <property type="component" value="Unassembled WGS sequence"/>
</dbReference>
<keyword evidence="2" id="KW-1185">Reference proteome</keyword>
<evidence type="ECO:0000313" key="1">
    <source>
        <dbReference type="EMBL" id="GCE30491.1"/>
    </source>
</evidence>
<dbReference type="EMBL" id="BIFT01000002">
    <property type="protein sequence ID" value="GCE30491.1"/>
    <property type="molecule type" value="Genomic_DNA"/>
</dbReference>
<proteinExistence type="predicted"/>
<reference evidence="2" key="1">
    <citation type="submission" date="2018-12" db="EMBL/GenBank/DDBJ databases">
        <title>Tengunoibacter tsumagoiensis gen. nov., sp. nov., Dictyobacter kobayashii sp. nov., D. alpinus sp. nov., and D. joshuensis sp. nov. and description of Dictyobacteraceae fam. nov. within the order Ktedonobacterales isolated from Tengu-no-mugimeshi.</title>
        <authorList>
            <person name="Wang C.M."/>
            <person name="Zheng Y."/>
            <person name="Sakai Y."/>
            <person name="Toyoda A."/>
            <person name="Minakuchi Y."/>
            <person name="Abe K."/>
            <person name="Yokota A."/>
            <person name="Yabe S."/>
        </authorList>
    </citation>
    <scope>NUCLEOTIDE SEQUENCE [LARGE SCALE GENOMIC DNA]</scope>
    <source>
        <strain evidence="2">Uno16</strain>
    </source>
</reference>
<comment type="caution">
    <text evidence="1">The sequence shown here is derived from an EMBL/GenBank/DDBJ whole genome shotgun (WGS) entry which is preliminary data.</text>
</comment>
<protein>
    <submittedName>
        <fullName evidence="1">Uncharacterized protein</fullName>
    </submittedName>
</protein>
<evidence type="ECO:0000313" key="2">
    <source>
        <dbReference type="Proteomes" id="UP000287171"/>
    </source>
</evidence>
<sequence>MVAALLILLWHRVESGKDTRQLRGIAATSSQIFSVHLTLLRITGDFRDTAWHSRATLPYISIW</sequence>
<organism evidence="1 2">
    <name type="scientific">Dictyobacter alpinus</name>
    <dbReference type="NCBI Taxonomy" id="2014873"/>
    <lineage>
        <taxon>Bacteria</taxon>
        <taxon>Bacillati</taxon>
        <taxon>Chloroflexota</taxon>
        <taxon>Ktedonobacteria</taxon>
        <taxon>Ktedonobacterales</taxon>
        <taxon>Dictyobacteraceae</taxon>
        <taxon>Dictyobacter</taxon>
    </lineage>
</organism>
<accession>A0A402BGF9</accession>
<name>A0A402BGF9_9CHLR</name>